<dbReference type="Gene3D" id="2.150.10.10">
    <property type="entry name" value="Serralysin-like metalloprotease, C-terminal"/>
    <property type="match status" value="2"/>
</dbReference>
<evidence type="ECO:0000259" key="7">
    <source>
        <dbReference type="SMART" id="SM00237"/>
    </source>
</evidence>
<dbReference type="PANTHER" id="PTHR38340:SF1">
    <property type="entry name" value="S-LAYER PROTEIN"/>
    <property type="match status" value="1"/>
</dbReference>
<dbReference type="Proteomes" id="UP000621799">
    <property type="component" value="Unassembled WGS sequence"/>
</dbReference>
<dbReference type="PANTHER" id="PTHR38340">
    <property type="entry name" value="S-LAYER PROTEIN"/>
    <property type="match status" value="1"/>
</dbReference>
<keyword evidence="9" id="KW-1185">Reference proteome</keyword>
<evidence type="ECO:0000313" key="9">
    <source>
        <dbReference type="Proteomes" id="UP000621799"/>
    </source>
</evidence>
<comment type="subcellular location">
    <subcellularLocation>
        <location evidence="1">Secreted</location>
    </subcellularLocation>
</comment>
<keyword evidence="5" id="KW-0106">Calcium</keyword>
<feature type="compositionally biased region" description="Polar residues" evidence="6">
    <location>
        <begin position="390"/>
        <end position="399"/>
    </location>
</feature>
<organism evidence="8 9">
    <name type="scientific">Zarconia navalis LEGE 11467</name>
    <dbReference type="NCBI Taxonomy" id="1828826"/>
    <lineage>
        <taxon>Bacteria</taxon>
        <taxon>Bacillati</taxon>
        <taxon>Cyanobacteriota</taxon>
        <taxon>Cyanophyceae</taxon>
        <taxon>Oscillatoriophycideae</taxon>
        <taxon>Oscillatoriales</taxon>
        <taxon>Oscillatoriales incertae sedis</taxon>
        <taxon>Zarconia</taxon>
        <taxon>Zarconia navalis</taxon>
    </lineage>
</organism>
<dbReference type="AlphaFoldDB" id="A0A928VTC3"/>
<dbReference type="GO" id="GO:0005509">
    <property type="term" value="F:calcium ion binding"/>
    <property type="evidence" value="ECO:0007669"/>
    <property type="project" value="InterPro"/>
</dbReference>
<evidence type="ECO:0000256" key="3">
    <source>
        <dbReference type="ARBA" id="ARBA00022729"/>
    </source>
</evidence>
<reference evidence="8" key="1">
    <citation type="submission" date="2020-10" db="EMBL/GenBank/DDBJ databases">
        <authorList>
            <person name="Castelo-Branco R."/>
            <person name="Eusebio N."/>
            <person name="Adriana R."/>
            <person name="Vieira A."/>
            <person name="Brugerolle De Fraissinette N."/>
            <person name="Rezende De Castro R."/>
            <person name="Schneider M.P."/>
            <person name="Vasconcelos V."/>
            <person name="Leao P.N."/>
        </authorList>
    </citation>
    <scope>NUCLEOTIDE SEQUENCE</scope>
    <source>
        <strain evidence="8">LEGE 11467</strain>
    </source>
</reference>
<evidence type="ECO:0000256" key="6">
    <source>
        <dbReference type="SAM" id="MobiDB-lite"/>
    </source>
</evidence>
<dbReference type="SUPFAM" id="SSF141072">
    <property type="entry name" value="CalX-like"/>
    <property type="match status" value="2"/>
</dbReference>
<dbReference type="InterPro" id="IPR038081">
    <property type="entry name" value="CalX-like_sf"/>
</dbReference>
<dbReference type="Gene3D" id="2.60.40.2030">
    <property type="match status" value="2"/>
</dbReference>
<keyword evidence="3" id="KW-0732">Signal</keyword>
<dbReference type="InterPro" id="IPR001343">
    <property type="entry name" value="Hemolysn_Ca-bd"/>
</dbReference>
<dbReference type="InterPro" id="IPR050557">
    <property type="entry name" value="RTX_toxin/Mannuronan_C5-epim"/>
</dbReference>
<proteinExistence type="predicted"/>
<dbReference type="GO" id="GO:0007154">
    <property type="term" value="P:cell communication"/>
    <property type="evidence" value="ECO:0007669"/>
    <property type="project" value="InterPro"/>
</dbReference>
<protein>
    <recommendedName>
        <fullName evidence="7">Calx-beta domain-containing protein</fullName>
    </recommendedName>
</protein>
<dbReference type="Pfam" id="PF00353">
    <property type="entry name" value="HemolysinCabind"/>
    <property type="match status" value="5"/>
</dbReference>
<dbReference type="RefSeq" id="WP_264320049.1">
    <property type="nucleotide sequence ID" value="NZ_JADEXN010000032.1"/>
</dbReference>
<feature type="region of interest" description="Disordered" evidence="6">
    <location>
        <begin position="390"/>
        <end position="413"/>
    </location>
</feature>
<gene>
    <name evidence="8" type="ORF">IQ235_03130</name>
</gene>
<name>A0A928VTC3_9CYAN</name>
<dbReference type="PRINTS" id="PR00313">
    <property type="entry name" value="CABNDNGRPT"/>
</dbReference>
<sequence length="704" mass="71593">MANLTIWDFESGNIIPIFDVNGGAIANTGLGINNVAFPSDNGGQVWRAKAWSTGAFDANDYFEFKADLTGHQNITFDFEERQQNADGITFELQYSVGGGAFTPVGAAITPTADGQWHAHNFTFGAALDNQANVAFRLFGYNFGTGNWKVDNVTIAGNLLTSSMAIAPTAAGGPEGNAGNTPYTFTIARTDTTTASSVDWTVAGTGANPVDAADFGGALPFGTVNFAIGQASQVVTVNASGDATIEPNEDFNVTLSAPANGENLAAAVAMGTIQNDDTTPGGGTTPTIALSSASATQMEGDTGTTPYSFTITRSGSTTGTTNVDWTVAGSGTNPADAADFGGTLPGGTVSFAPGETNKVITFNVSSDTTVEADEDFTVTLSDSSLGTVYTSGTGTIQNDDSTSGGGSGTPTHSCPTFGVFPGPATTIETLFGDNTNNTIVSSANASTALGLNGNDTLFGLGGTDNLFGNRGQDILYGNINDDYLDGGQDEDWVLGGKGNDVIRGGFDDDTLAGQIGNDRIEGNEGNDVIFGNVGFDSIHGNTGNDSIYAGQDDDVAKGNAGRDTLIGDLGNDCLDGGADADLLFGNNGNDCLLGDSGNDLLYGGRDDDSLTGGLGNDILKGDIGNDLLTGSTGGDRFDFRTGDGNDIITDFQDGADIIGLSGGLTFAAVSITQVGVDTQLSASGLSVTLQGINASTISSADFALV</sequence>
<dbReference type="GO" id="GO:0016020">
    <property type="term" value="C:membrane"/>
    <property type="evidence" value="ECO:0007669"/>
    <property type="project" value="InterPro"/>
</dbReference>
<evidence type="ECO:0000256" key="2">
    <source>
        <dbReference type="ARBA" id="ARBA00022525"/>
    </source>
</evidence>
<comment type="caution">
    <text evidence="8">The sequence shown here is derived from an EMBL/GenBank/DDBJ whole genome shotgun (WGS) entry which is preliminary data.</text>
</comment>
<evidence type="ECO:0000256" key="4">
    <source>
        <dbReference type="ARBA" id="ARBA00022737"/>
    </source>
</evidence>
<dbReference type="InterPro" id="IPR011049">
    <property type="entry name" value="Serralysin-like_metalloprot_C"/>
</dbReference>
<evidence type="ECO:0000313" key="8">
    <source>
        <dbReference type="EMBL" id="MBE9039786.1"/>
    </source>
</evidence>
<dbReference type="SUPFAM" id="SSF51120">
    <property type="entry name" value="beta-Roll"/>
    <property type="match status" value="2"/>
</dbReference>
<dbReference type="EMBL" id="JADEXN010000032">
    <property type="protein sequence ID" value="MBE9039786.1"/>
    <property type="molecule type" value="Genomic_DNA"/>
</dbReference>
<dbReference type="InterPro" id="IPR003644">
    <property type="entry name" value="Calx_beta"/>
</dbReference>
<keyword evidence="2" id="KW-0964">Secreted</keyword>
<keyword evidence="4" id="KW-0677">Repeat</keyword>
<accession>A0A928VTC3</accession>
<dbReference type="Pfam" id="PF03160">
    <property type="entry name" value="Calx-beta"/>
    <property type="match status" value="2"/>
</dbReference>
<dbReference type="SMART" id="SM00237">
    <property type="entry name" value="Calx_beta"/>
    <property type="match status" value="1"/>
</dbReference>
<dbReference type="GO" id="GO:0005576">
    <property type="term" value="C:extracellular region"/>
    <property type="evidence" value="ECO:0007669"/>
    <property type="project" value="UniProtKB-SubCell"/>
</dbReference>
<evidence type="ECO:0000256" key="5">
    <source>
        <dbReference type="ARBA" id="ARBA00022837"/>
    </source>
</evidence>
<feature type="domain" description="Calx-beta" evidence="7">
    <location>
        <begin position="268"/>
        <end position="380"/>
    </location>
</feature>
<evidence type="ECO:0000256" key="1">
    <source>
        <dbReference type="ARBA" id="ARBA00004613"/>
    </source>
</evidence>